<dbReference type="Gene3D" id="3.30.9.80">
    <property type="match status" value="1"/>
</dbReference>
<accession>A0A0U5H4Z1</accession>
<dbReference type="GO" id="GO:0071949">
    <property type="term" value="F:FAD binding"/>
    <property type="evidence" value="ECO:0007669"/>
    <property type="project" value="InterPro"/>
</dbReference>
<sequence>MEFQKCLCKYIEDTRADRIDQPVDSRVGLTSLAETVGAYLQSEGVDFWPDMQIPNLKLNTTEALLVRVLAIEATDSRSSSRSSSQPLEIPLQPEDILLVALGSANSGSLVGRNGAPPPPTPVRAERILNASWSLWFRIAHLSLDLGNPAAFCTHLSESKLEMFTVILDHEDDKAGGGLYAYLAERIGQGSSLAMQDSNWSLRLCVSRRDRGMSSSAPEAVYSTIWGYGLTPEQPGNFMRNPMCCCAGQEILSEVLSHLASPCS</sequence>
<organism evidence="1 2">
    <name type="scientific">Aspergillus calidoustus</name>
    <dbReference type="NCBI Taxonomy" id="454130"/>
    <lineage>
        <taxon>Eukaryota</taxon>
        <taxon>Fungi</taxon>
        <taxon>Dikarya</taxon>
        <taxon>Ascomycota</taxon>
        <taxon>Pezizomycotina</taxon>
        <taxon>Eurotiomycetes</taxon>
        <taxon>Eurotiomycetidae</taxon>
        <taxon>Eurotiales</taxon>
        <taxon>Aspergillaceae</taxon>
        <taxon>Aspergillus</taxon>
        <taxon>Aspergillus subgen. Nidulantes</taxon>
    </lineage>
</organism>
<dbReference type="EMBL" id="CDMC01000013">
    <property type="protein sequence ID" value="CEL08996.1"/>
    <property type="molecule type" value="Genomic_DNA"/>
</dbReference>
<evidence type="ECO:0000313" key="1">
    <source>
        <dbReference type="EMBL" id="CEL08996.1"/>
    </source>
</evidence>
<dbReference type="InterPro" id="IPR010354">
    <property type="entry name" value="Oleate_hydratase"/>
</dbReference>
<protein>
    <submittedName>
        <fullName evidence="1">Uncharacterized protein</fullName>
    </submittedName>
</protein>
<dbReference type="GO" id="GO:0050151">
    <property type="term" value="F:oleate hydratase activity"/>
    <property type="evidence" value="ECO:0007669"/>
    <property type="project" value="InterPro"/>
</dbReference>
<reference evidence="2" key="1">
    <citation type="journal article" date="2016" name="Genome Announc.">
        <title>Draft genome sequences of fungus Aspergillus calidoustus.</title>
        <authorList>
            <person name="Horn F."/>
            <person name="Linde J."/>
            <person name="Mattern D.J."/>
            <person name="Walther G."/>
            <person name="Guthke R."/>
            <person name="Scherlach K."/>
            <person name="Martin K."/>
            <person name="Brakhage A.A."/>
            <person name="Petzke L."/>
            <person name="Valiante V."/>
        </authorList>
    </citation>
    <scope>NUCLEOTIDE SEQUENCE [LARGE SCALE GENOMIC DNA]</scope>
    <source>
        <strain evidence="2">SF006504</strain>
    </source>
</reference>
<dbReference type="OrthoDB" id="545169at2759"/>
<dbReference type="Pfam" id="PF06100">
    <property type="entry name" value="MCRA"/>
    <property type="match status" value="1"/>
</dbReference>
<evidence type="ECO:0000313" key="2">
    <source>
        <dbReference type="Proteomes" id="UP000054771"/>
    </source>
</evidence>
<gene>
    <name evidence="1" type="ORF">ASPCAL12140</name>
</gene>
<dbReference type="PANTHER" id="PTHR37417:SF2">
    <property type="entry name" value="67 KDA MYOSIN-CROSS-REACTIVE ANTIGEN FAMILY PROTEIN (AFU_ORTHOLOGUE AFUA_5G09970)"/>
    <property type="match status" value="1"/>
</dbReference>
<proteinExistence type="predicted"/>
<dbReference type="GO" id="GO:0006631">
    <property type="term" value="P:fatty acid metabolic process"/>
    <property type="evidence" value="ECO:0007669"/>
    <property type="project" value="InterPro"/>
</dbReference>
<name>A0A0U5H4Z1_ASPCI</name>
<dbReference type="AlphaFoldDB" id="A0A0U5H4Z1"/>
<dbReference type="Proteomes" id="UP000054771">
    <property type="component" value="Unassembled WGS sequence"/>
</dbReference>
<dbReference type="PANTHER" id="PTHR37417">
    <property type="entry name" value="67 KDA MYOSIN-CROSS-REACTIVE ANTIGEN FAMILY PROTEIN (AFU_ORTHOLOGUE AFUA_5G09970)"/>
    <property type="match status" value="1"/>
</dbReference>
<keyword evidence="2" id="KW-1185">Reference proteome</keyword>